<feature type="transmembrane region" description="Helical" evidence="8">
    <location>
        <begin position="103"/>
        <end position="128"/>
    </location>
</feature>
<dbReference type="Proteomes" id="UP001437460">
    <property type="component" value="Unassembled WGS sequence"/>
</dbReference>
<dbReference type="InterPro" id="IPR003804">
    <property type="entry name" value="Lactate_perm"/>
</dbReference>
<keyword evidence="10" id="KW-1185">Reference proteome</keyword>
<keyword evidence="7 8" id="KW-0472">Membrane</keyword>
<dbReference type="RefSeq" id="WP_349228249.1">
    <property type="nucleotide sequence ID" value="NZ_JBBMFJ010000002.1"/>
</dbReference>
<dbReference type="EMBL" id="JBBMFJ010000002">
    <property type="protein sequence ID" value="MEQ2561804.1"/>
    <property type="molecule type" value="Genomic_DNA"/>
</dbReference>
<feature type="transmembrane region" description="Helical" evidence="8">
    <location>
        <begin position="178"/>
        <end position="199"/>
    </location>
</feature>
<accession>A0ABV1HHL5</accession>
<feature type="transmembrane region" description="Helical" evidence="8">
    <location>
        <begin position="6"/>
        <end position="22"/>
    </location>
</feature>
<feature type="transmembrane region" description="Helical" evidence="8">
    <location>
        <begin position="370"/>
        <end position="387"/>
    </location>
</feature>
<sequence length="513" mass="53117">MFFLFLLAMIPILWLVIALSVLKMPGHKACFLAWVLTALLSMFCWKFPAGNMATATLEGVLNALWPICLVIIAALFTYNLILKTGAMEEIKKMLASVSTDKRVLLLLIGWGFGNFMEGMAGFGTAVAIPASMLAGIGVDPIGAVVGCLVVNSTPTAFGSVGVPTVTLVSVAGVETMALSTHVAMLQAILVILSPFLLVVIGSRSIKALKGMLPMILIAALSYLIPWYAAACFIGPELPDIIGSICSMVCIVLASRVLNREPAPEYSIEVSGETEGHSFSVGEGLKAWCPFVLIFILLMATSNLCPPIHNAIAGIKTSVQVYSGENAGKLSFSWINTPGVIIFVAAIIGGLVQGSTPGVMAGVLAETLKKYWKTIVTICSVMATAKIMSYSGMISDIATLLVAIAGSAYPCIAPLIGGVGAFVTGSGTSTCVLFGGLQSQTAVSLGFDPSWMAAANVCGAGIGKMVCPQSIAIGAGAIGAVGSESKILGAVFKYFALFVVLAGAICYAGVLMGI</sequence>
<comment type="caution">
    <text evidence="9">The sequence shown here is derived from an EMBL/GenBank/DDBJ whole genome shotgun (WGS) entry which is preliminary data.</text>
</comment>
<evidence type="ECO:0000256" key="2">
    <source>
        <dbReference type="ARBA" id="ARBA00010100"/>
    </source>
</evidence>
<evidence type="ECO:0000313" key="9">
    <source>
        <dbReference type="EMBL" id="MEQ2561804.1"/>
    </source>
</evidence>
<comment type="function">
    <text evidence="8">Uptake of L-lactate across the membrane. Can also transport D-lactate and glycolate.</text>
</comment>
<comment type="similarity">
    <text evidence="2 8">Belongs to the lactate permease family.</text>
</comment>
<feature type="transmembrane region" description="Helical" evidence="8">
    <location>
        <begin position="29"/>
        <end position="48"/>
    </location>
</feature>
<dbReference type="Pfam" id="PF02652">
    <property type="entry name" value="Lactate_perm"/>
    <property type="match status" value="1"/>
</dbReference>
<feature type="transmembrane region" description="Helical" evidence="8">
    <location>
        <begin position="63"/>
        <end position="82"/>
    </location>
</feature>
<dbReference type="PANTHER" id="PTHR30003">
    <property type="entry name" value="L-LACTATE PERMEASE"/>
    <property type="match status" value="1"/>
</dbReference>
<comment type="subcellular location">
    <subcellularLocation>
        <location evidence="1 8">Cell membrane</location>
        <topology evidence="1 8">Multi-pass membrane protein</topology>
    </subcellularLocation>
</comment>
<feature type="transmembrane region" description="Helical" evidence="8">
    <location>
        <begin position="399"/>
        <end position="422"/>
    </location>
</feature>
<keyword evidence="6 8" id="KW-1133">Transmembrane helix</keyword>
<dbReference type="NCBIfam" id="TIGR00795">
    <property type="entry name" value="lctP"/>
    <property type="match status" value="1"/>
</dbReference>
<name>A0ABV1HHL5_9FIRM</name>
<keyword evidence="3 8" id="KW-0813">Transport</keyword>
<evidence type="ECO:0000256" key="4">
    <source>
        <dbReference type="ARBA" id="ARBA00022475"/>
    </source>
</evidence>
<protein>
    <recommendedName>
        <fullName evidence="8">L-lactate permease</fullName>
    </recommendedName>
</protein>
<evidence type="ECO:0000256" key="6">
    <source>
        <dbReference type="ARBA" id="ARBA00022989"/>
    </source>
</evidence>
<keyword evidence="4 8" id="KW-1003">Cell membrane</keyword>
<evidence type="ECO:0000313" key="10">
    <source>
        <dbReference type="Proteomes" id="UP001437460"/>
    </source>
</evidence>
<gene>
    <name evidence="9" type="ORF">WMO41_01185</name>
</gene>
<feature type="transmembrane region" description="Helical" evidence="8">
    <location>
        <begin position="331"/>
        <end position="350"/>
    </location>
</feature>
<evidence type="ECO:0000256" key="1">
    <source>
        <dbReference type="ARBA" id="ARBA00004651"/>
    </source>
</evidence>
<comment type="caution">
    <text evidence="8">Lacks conserved residue(s) required for the propagation of feature annotation.</text>
</comment>
<proteinExistence type="inferred from homology"/>
<reference evidence="9 10" key="1">
    <citation type="submission" date="2024-03" db="EMBL/GenBank/DDBJ databases">
        <title>Human intestinal bacterial collection.</title>
        <authorList>
            <person name="Pauvert C."/>
            <person name="Hitch T.C.A."/>
            <person name="Clavel T."/>
        </authorList>
    </citation>
    <scope>NUCLEOTIDE SEQUENCE [LARGE SCALE GENOMIC DNA]</scope>
    <source>
        <strain evidence="9 10">CLA-AP-H27</strain>
    </source>
</reference>
<evidence type="ECO:0000256" key="7">
    <source>
        <dbReference type="ARBA" id="ARBA00023136"/>
    </source>
</evidence>
<feature type="transmembrane region" description="Helical" evidence="8">
    <location>
        <begin position="490"/>
        <end position="511"/>
    </location>
</feature>
<dbReference type="PANTHER" id="PTHR30003:SF0">
    <property type="entry name" value="GLYCOLATE PERMEASE GLCA-RELATED"/>
    <property type="match status" value="1"/>
</dbReference>
<organism evidence="9 10">
    <name type="scientific">Ventrimonas faecis</name>
    <dbReference type="NCBI Taxonomy" id="3133170"/>
    <lineage>
        <taxon>Bacteria</taxon>
        <taxon>Bacillati</taxon>
        <taxon>Bacillota</taxon>
        <taxon>Clostridia</taxon>
        <taxon>Lachnospirales</taxon>
        <taxon>Lachnospiraceae</taxon>
        <taxon>Ventrimonas</taxon>
    </lineage>
</organism>
<evidence type="ECO:0000256" key="8">
    <source>
        <dbReference type="RuleBase" id="RU365092"/>
    </source>
</evidence>
<evidence type="ECO:0000256" key="3">
    <source>
        <dbReference type="ARBA" id="ARBA00022448"/>
    </source>
</evidence>
<evidence type="ECO:0000256" key="5">
    <source>
        <dbReference type="ARBA" id="ARBA00022692"/>
    </source>
</evidence>
<feature type="transmembrane region" description="Helical" evidence="8">
    <location>
        <begin position="211"/>
        <end position="228"/>
    </location>
</feature>
<keyword evidence="5 8" id="KW-0812">Transmembrane</keyword>